<name>A0ABV2TBL9_9BACT</name>
<dbReference type="InterPro" id="IPR035986">
    <property type="entry name" value="PKD_dom_sf"/>
</dbReference>
<dbReference type="CDD" id="cd00146">
    <property type="entry name" value="PKD"/>
    <property type="match status" value="2"/>
</dbReference>
<keyword evidence="3" id="KW-1185">Reference proteome</keyword>
<proteinExistence type="predicted"/>
<dbReference type="SUPFAM" id="SSF55486">
    <property type="entry name" value="Metalloproteases ('zincins'), catalytic domain"/>
    <property type="match status" value="1"/>
</dbReference>
<dbReference type="RefSeq" id="WP_354662591.1">
    <property type="nucleotide sequence ID" value="NZ_JBEXAC010000002.1"/>
</dbReference>
<evidence type="ECO:0000313" key="2">
    <source>
        <dbReference type="EMBL" id="MET7000030.1"/>
    </source>
</evidence>
<dbReference type="InterPro" id="IPR013783">
    <property type="entry name" value="Ig-like_fold"/>
</dbReference>
<dbReference type="Gene3D" id="2.60.40.10">
    <property type="entry name" value="Immunoglobulins"/>
    <property type="match status" value="2"/>
</dbReference>
<dbReference type="SUPFAM" id="SSF49299">
    <property type="entry name" value="PKD domain"/>
    <property type="match status" value="2"/>
</dbReference>
<dbReference type="InterPro" id="IPR024079">
    <property type="entry name" value="MetalloPept_cat_dom_sf"/>
</dbReference>
<dbReference type="SMART" id="SM00089">
    <property type="entry name" value="PKD"/>
    <property type="match status" value="2"/>
</dbReference>
<reference evidence="2 3" key="1">
    <citation type="submission" date="2024-06" db="EMBL/GenBank/DDBJ databases">
        <title>Chitinophaga defluvii sp. nov., isolated from municipal sewage.</title>
        <authorList>
            <person name="Zhang L."/>
        </authorList>
    </citation>
    <scope>NUCLEOTIDE SEQUENCE [LARGE SCALE GENOMIC DNA]</scope>
    <source>
        <strain evidence="2 3">H8</strain>
    </source>
</reference>
<feature type="domain" description="PKD" evidence="1">
    <location>
        <begin position="53"/>
        <end position="107"/>
    </location>
</feature>
<protein>
    <submittedName>
        <fullName evidence="2">PKD domain-containing protein</fullName>
    </submittedName>
</protein>
<evidence type="ECO:0000259" key="1">
    <source>
        <dbReference type="PROSITE" id="PS50093"/>
    </source>
</evidence>
<dbReference type="Pfam" id="PF18911">
    <property type="entry name" value="PKD_4"/>
    <property type="match status" value="2"/>
</dbReference>
<dbReference type="PROSITE" id="PS50093">
    <property type="entry name" value="PKD"/>
    <property type="match status" value="2"/>
</dbReference>
<dbReference type="Proteomes" id="UP001549749">
    <property type="component" value="Unassembled WGS sequence"/>
</dbReference>
<comment type="caution">
    <text evidence="2">The sequence shown here is derived from an EMBL/GenBank/DDBJ whole genome shotgun (WGS) entry which is preliminary data.</text>
</comment>
<sequence length="386" mass="42745">MHPKKHLYLFCCLALGYTACKKSDSSPPEKPMAGFTYNIQQAGFLPAKVIFTSNSKNASSLQWYFGDGQTTAGIAVEHTFTKAGTYQVKLVVSNAGGKDSTTQAVTIVQNKPKAGFDFTLVNEGQFPCQVNFTNTSEGADTYQWFLENGQTATTLHTQYSYPLNKIYQVKLVVSNDAGKDSITKPVMISPIDKSVVVYLITPRDQPYNPKYYNILKACVQNLHTWYKTQLGNKTFTLNPLIVDTLRGQHDKVWYNSHNGDFSGSDPRFYGYSNTLYEMQALLGNAFNTTRYTYFVYVAAPGGGAGATGFCAMGDQDLDGLLGINPENLDPNRWIGGGGHELGHAFGLPHPDNQNPQAIMWTGYTIYPNCILQQEDKNILQASPFFK</sequence>
<dbReference type="EMBL" id="JBEXAC010000002">
    <property type="protein sequence ID" value="MET7000030.1"/>
    <property type="molecule type" value="Genomic_DNA"/>
</dbReference>
<organism evidence="2 3">
    <name type="scientific">Chitinophaga defluvii</name>
    <dbReference type="NCBI Taxonomy" id="3163343"/>
    <lineage>
        <taxon>Bacteria</taxon>
        <taxon>Pseudomonadati</taxon>
        <taxon>Bacteroidota</taxon>
        <taxon>Chitinophagia</taxon>
        <taxon>Chitinophagales</taxon>
        <taxon>Chitinophagaceae</taxon>
        <taxon>Chitinophaga</taxon>
    </lineage>
</organism>
<gene>
    <name evidence="2" type="ORF">ABR189_21755</name>
</gene>
<evidence type="ECO:0000313" key="3">
    <source>
        <dbReference type="Proteomes" id="UP001549749"/>
    </source>
</evidence>
<dbReference type="InterPro" id="IPR022409">
    <property type="entry name" value="PKD/Chitinase_dom"/>
</dbReference>
<dbReference type="InterPro" id="IPR000601">
    <property type="entry name" value="PKD_dom"/>
</dbReference>
<accession>A0ABV2TBL9</accession>
<dbReference type="Gene3D" id="3.40.390.10">
    <property type="entry name" value="Collagenase (Catalytic Domain)"/>
    <property type="match status" value="1"/>
</dbReference>
<feature type="domain" description="PKD" evidence="1">
    <location>
        <begin position="141"/>
        <end position="188"/>
    </location>
</feature>